<dbReference type="InterPro" id="IPR052534">
    <property type="entry name" value="Extracell_DNA_Util/SecSys_Comp"/>
</dbReference>
<gene>
    <name evidence="2" type="ORF">EOT04_00540</name>
</gene>
<dbReference type="Pfam" id="PF05137">
    <property type="entry name" value="PilN"/>
    <property type="match status" value="1"/>
</dbReference>
<name>A0A4Q0AJK9_9BACT</name>
<keyword evidence="1" id="KW-1133">Transmembrane helix</keyword>
<sequence length="196" mass="21231">MINLLPDETKRNLRAARLNVLLLRYLIFLGVACLFIVGAFGVGYLLTASERTAAARDLAASQQTLAAYQKTKLDAQAFADNLRAARIILSNETIFSDLIVQIAKTLPPNTVLTSLNLSTDTLGKQIIINARTKDAEAPLALKTALENSPLFTNVSILTIAKPSPSDPPPRFMIARDYPVTVTMSATLVKPPARSQP</sequence>
<proteinExistence type="predicted"/>
<comment type="caution">
    <text evidence="2">The sequence shown here is derived from an EMBL/GenBank/DDBJ whole genome shotgun (WGS) entry which is preliminary data.</text>
</comment>
<dbReference type="EMBL" id="SCKW01000003">
    <property type="protein sequence ID" value="RWZ79735.1"/>
    <property type="molecule type" value="Genomic_DNA"/>
</dbReference>
<dbReference type="PANTHER" id="PTHR40278">
    <property type="entry name" value="DNA UTILIZATION PROTEIN HOFN"/>
    <property type="match status" value="1"/>
</dbReference>
<accession>A0A4Q0AJK9</accession>
<keyword evidence="1" id="KW-0472">Membrane</keyword>
<evidence type="ECO:0000313" key="3">
    <source>
        <dbReference type="Proteomes" id="UP000289269"/>
    </source>
</evidence>
<evidence type="ECO:0000256" key="1">
    <source>
        <dbReference type="SAM" id="Phobius"/>
    </source>
</evidence>
<dbReference type="Proteomes" id="UP000289269">
    <property type="component" value="Unassembled WGS sequence"/>
</dbReference>
<reference evidence="2" key="1">
    <citation type="submission" date="2019-01" db="EMBL/GenBank/DDBJ databases">
        <title>Genomic signatures and co-occurrence patterns of the ultra-small Saccharimodia (Patescibacteria phylum) suggest a symbiotic lifestyle.</title>
        <authorList>
            <person name="Lemos L."/>
            <person name="Medeiros J."/>
            <person name="Andreote F."/>
            <person name="Fernandes G."/>
            <person name="Varani A."/>
            <person name="Oliveira G."/>
            <person name="Pylro V."/>
        </authorList>
    </citation>
    <scope>NUCLEOTIDE SEQUENCE [LARGE SCALE GENOMIC DNA]</scope>
    <source>
        <strain evidence="2">AMD01</strain>
    </source>
</reference>
<keyword evidence="3" id="KW-1185">Reference proteome</keyword>
<evidence type="ECO:0000313" key="2">
    <source>
        <dbReference type="EMBL" id="RWZ79735.1"/>
    </source>
</evidence>
<protein>
    <recommendedName>
        <fullName evidence="4">Fimbrial assembly protein</fullName>
    </recommendedName>
</protein>
<dbReference type="InterPro" id="IPR007813">
    <property type="entry name" value="PilN"/>
</dbReference>
<evidence type="ECO:0008006" key="4">
    <source>
        <dbReference type="Google" id="ProtNLM"/>
    </source>
</evidence>
<feature type="transmembrane region" description="Helical" evidence="1">
    <location>
        <begin position="21"/>
        <end position="46"/>
    </location>
</feature>
<dbReference type="PANTHER" id="PTHR40278:SF1">
    <property type="entry name" value="DNA UTILIZATION PROTEIN HOFN"/>
    <property type="match status" value="1"/>
</dbReference>
<keyword evidence="1" id="KW-0812">Transmembrane</keyword>
<dbReference type="AlphaFoldDB" id="A0A4Q0AJK9"/>
<organism evidence="2 3">
    <name type="scientific">Candidatus Chaera renei</name>
    <dbReference type="NCBI Taxonomy" id="2506947"/>
    <lineage>
        <taxon>Bacteria</taxon>
        <taxon>Candidatus Saccharimonadota</taxon>
        <taxon>Candidatus Saccharimonadia</taxon>
        <taxon>Candidatus Saccharimonadales</taxon>
        <taxon>Candidatus Saccharimonadaceae</taxon>
        <taxon>Candidatus Chaera</taxon>
    </lineage>
</organism>